<evidence type="ECO:0000313" key="2">
    <source>
        <dbReference type="EMBL" id="NNH21665.1"/>
    </source>
</evidence>
<gene>
    <name evidence="2" type="ORF">HLB09_00900</name>
</gene>
<dbReference type="EMBL" id="JABEMA010000004">
    <property type="protein sequence ID" value="NNH21665.1"/>
    <property type="molecule type" value="Genomic_DNA"/>
</dbReference>
<accession>A0A849BJY0</accession>
<feature type="compositionally biased region" description="Low complexity" evidence="1">
    <location>
        <begin position="1"/>
        <end position="11"/>
    </location>
</feature>
<evidence type="ECO:0000313" key="3">
    <source>
        <dbReference type="Proteomes" id="UP000555552"/>
    </source>
</evidence>
<dbReference type="Proteomes" id="UP000555552">
    <property type="component" value="Unassembled WGS sequence"/>
</dbReference>
<protein>
    <submittedName>
        <fullName evidence="2">Uncharacterized protein</fullName>
    </submittedName>
</protein>
<evidence type="ECO:0000256" key="1">
    <source>
        <dbReference type="SAM" id="MobiDB-lite"/>
    </source>
</evidence>
<sequence length="129" mass="14089">MSPGARPTRQARAAERRRRARRLTDPTPTCPYGCGAPVERAALDGDVVLVNRLRAAPDDARAVMAVRRTGTGAWVARSLRSPSARPLEPGEHRHHDHDDVCTARAGWLARRGAQVAEGVVDITKPRRTT</sequence>
<dbReference type="RefSeq" id="WP_171201533.1">
    <property type="nucleotide sequence ID" value="NZ_BAAANP010000006.1"/>
</dbReference>
<keyword evidence="3" id="KW-1185">Reference proteome</keyword>
<organism evidence="2 3">
    <name type="scientific">Pseudokineococcus marinus</name>
    <dbReference type="NCBI Taxonomy" id="351215"/>
    <lineage>
        <taxon>Bacteria</taxon>
        <taxon>Bacillati</taxon>
        <taxon>Actinomycetota</taxon>
        <taxon>Actinomycetes</taxon>
        <taxon>Kineosporiales</taxon>
        <taxon>Kineosporiaceae</taxon>
        <taxon>Pseudokineococcus</taxon>
    </lineage>
</organism>
<dbReference type="AlphaFoldDB" id="A0A849BJY0"/>
<feature type="region of interest" description="Disordered" evidence="1">
    <location>
        <begin position="1"/>
        <end position="31"/>
    </location>
</feature>
<name>A0A849BJY0_9ACTN</name>
<proteinExistence type="predicted"/>
<reference evidence="2 3" key="1">
    <citation type="submission" date="2020-05" db="EMBL/GenBank/DDBJ databases">
        <title>MicrobeNet Type strains.</title>
        <authorList>
            <person name="Nicholson A.C."/>
        </authorList>
    </citation>
    <scope>NUCLEOTIDE SEQUENCE [LARGE SCALE GENOMIC DNA]</scope>
    <source>
        <strain evidence="2 3">JCM 14547</strain>
    </source>
</reference>
<comment type="caution">
    <text evidence="2">The sequence shown here is derived from an EMBL/GenBank/DDBJ whole genome shotgun (WGS) entry which is preliminary data.</text>
</comment>